<protein>
    <submittedName>
        <fullName evidence="9">WAT1-related protein</fullName>
    </submittedName>
</protein>
<dbReference type="InterPro" id="IPR037185">
    <property type="entry name" value="EmrE-like"/>
</dbReference>
<feature type="compositionally biased region" description="Basic and acidic residues" evidence="6">
    <location>
        <begin position="540"/>
        <end position="549"/>
    </location>
</feature>
<dbReference type="AlphaFoldDB" id="A0A6A3A9H7"/>
<feature type="domain" description="EamA" evidence="8">
    <location>
        <begin position="75"/>
        <end position="213"/>
    </location>
</feature>
<comment type="similarity">
    <text evidence="2">Belongs to the drug/metabolite transporter (DMT) superfamily. Plant drug/metabolite exporter (P-DME) (TC 2.A.7.4) family.</text>
</comment>
<feature type="transmembrane region" description="Helical" evidence="7">
    <location>
        <begin position="179"/>
        <end position="212"/>
    </location>
</feature>
<dbReference type="GO" id="GO:0016020">
    <property type="term" value="C:membrane"/>
    <property type="evidence" value="ECO:0007669"/>
    <property type="project" value="UniProtKB-SubCell"/>
</dbReference>
<gene>
    <name evidence="9" type="ORF">F3Y22_tig00110548pilonHSYRG00222</name>
</gene>
<keyword evidence="10" id="KW-1185">Reference proteome</keyword>
<accession>A0A6A3A9H7</accession>
<feature type="transmembrane region" description="Helical" evidence="7">
    <location>
        <begin position="73"/>
        <end position="93"/>
    </location>
</feature>
<keyword evidence="4 7" id="KW-1133">Transmembrane helix</keyword>
<evidence type="ECO:0000256" key="5">
    <source>
        <dbReference type="ARBA" id="ARBA00023136"/>
    </source>
</evidence>
<dbReference type="InterPro" id="IPR030184">
    <property type="entry name" value="WAT1-related"/>
</dbReference>
<proteinExistence type="inferred from homology"/>
<reference evidence="9" key="1">
    <citation type="submission" date="2019-09" db="EMBL/GenBank/DDBJ databases">
        <title>Draft genome information of white flower Hibiscus syriacus.</title>
        <authorList>
            <person name="Kim Y.-M."/>
        </authorList>
    </citation>
    <scope>NUCLEOTIDE SEQUENCE [LARGE SCALE GENOMIC DNA]</scope>
    <source>
        <strain evidence="9">YM2019G1</strain>
    </source>
</reference>
<comment type="caution">
    <text evidence="9">The sequence shown here is derived from an EMBL/GenBank/DDBJ whole genome shotgun (WGS) entry which is preliminary data.</text>
</comment>
<organism evidence="9 10">
    <name type="scientific">Hibiscus syriacus</name>
    <name type="common">Rose of Sharon</name>
    <dbReference type="NCBI Taxonomy" id="106335"/>
    <lineage>
        <taxon>Eukaryota</taxon>
        <taxon>Viridiplantae</taxon>
        <taxon>Streptophyta</taxon>
        <taxon>Embryophyta</taxon>
        <taxon>Tracheophyta</taxon>
        <taxon>Spermatophyta</taxon>
        <taxon>Magnoliopsida</taxon>
        <taxon>eudicotyledons</taxon>
        <taxon>Gunneridae</taxon>
        <taxon>Pentapetalae</taxon>
        <taxon>rosids</taxon>
        <taxon>malvids</taxon>
        <taxon>Malvales</taxon>
        <taxon>Malvaceae</taxon>
        <taxon>Malvoideae</taxon>
        <taxon>Hibiscus</taxon>
    </lineage>
</organism>
<evidence type="ECO:0000256" key="2">
    <source>
        <dbReference type="ARBA" id="ARBA00007635"/>
    </source>
</evidence>
<feature type="compositionally biased region" description="Basic and acidic residues" evidence="6">
    <location>
        <begin position="486"/>
        <end position="498"/>
    </location>
</feature>
<evidence type="ECO:0000256" key="1">
    <source>
        <dbReference type="ARBA" id="ARBA00004141"/>
    </source>
</evidence>
<feature type="region of interest" description="Disordered" evidence="6">
    <location>
        <begin position="475"/>
        <end position="549"/>
    </location>
</feature>
<evidence type="ECO:0000259" key="8">
    <source>
        <dbReference type="Pfam" id="PF00892"/>
    </source>
</evidence>
<feature type="transmembrane region" description="Helical" evidence="7">
    <location>
        <begin position="138"/>
        <end position="159"/>
    </location>
</feature>
<sequence>MQSCSWSPRLHSMADNIELGYQWRRPGLYICDSSCCNNELPSRHHFFHFCLTTFKDQHSRMLPSRTSSVGETWIKGCLLMFLSNIFWGLWLVLQGLVLKSYPSKLLFTALRCLLSTFQSFAIAIGVERDPYQWRLGWNLRLVAVAYCGIVVTGVTYYLQAWVIEEKGPVFLAMSTPLNLIFTIFCSAILLCQIITAGSLFGGLLLIAGLYSVLWGKTREQRMTDDENRLPAHQVDKVTSPSLTIYGEICPHLRRFPSPSPAKSLTTIHGQKSLTIIQKKSTPRVFPDESIEKPNLHVGDLKKLFNKKDGFTRMNDVDVVRVCLRLLLYAGFLGREARQPIPHELILLVEDLNAWNLFPRGSYIWKSTWTKLSYAFDDRKCLRGDGSKYTLSGFVWAFKIWIFEAFPSMRIYALKTSNDIPRAISWKRKRLLDWEDLIPYATINNEANTPLMRLTPTEAELATDWWQASQRFLDGTNEQPPLPLREPSPHPEPSPDRPDYTPLQREPSPIPSHHRASSPPSPHDRRPAKMPRLLSPYSPPPRDESRELRDEVNALREEIGTLRDNNGAWRVEVSTLRGEVAGLHEMVVSL</sequence>
<dbReference type="PANTHER" id="PTHR31218">
    <property type="entry name" value="WAT1-RELATED PROTEIN"/>
    <property type="match status" value="1"/>
</dbReference>
<keyword evidence="3 7" id="KW-0812">Transmembrane</keyword>
<comment type="subcellular location">
    <subcellularLocation>
        <location evidence="1">Membrane</location>
        <topology evidence="1">Multi-pass membrane protein</topology>
    </subcellularLocation>
</comment>
<evidence type="ECO:0000256" key="7">
    <source>
        <dbReference type="SAM" id="Phobius"/>
    </source>
</evidence>
<evidence type="ECO:0000313" key="9">
    <source>
        <dbReference type="EMBL" id="KAE8701100.1"/>
    </source>
</evidence>
<dbReference type="GO" id="GO:0022857">
    <property type="term" value="F:transmembrane transporter activity"/>
    <property type="evidence" value="ECO:0007669"/>
    <property type="project" value="InterPro"/>
</dbReference>
<evidence type="ECO:0000256" key="6">
    <source>
        <dbReference type="SAM" id="MobiDB-lite"/>
    </source>
</evidence>
<dbReference type="SUPFAM" id="SSF103481">
    <property type="entry name" value="Multidrug resistance efflux transporter EmrE"/>
    <property type="match status" value="1"/>
</dbReference>
<keyword evidence="5 7" id="KW-0472">Membrane</keyword>
<evidence type="ECO:0000256" key="3">
    <source>
        <dbReference type="ARBA" id="ARBA00022692"/>
    </source>
</evidence>
<dbReference type="EMBL" id="VEPZ02001024">
    <property type="protein sequence ID" value="KAE8701100.1"/>
    <property type="molecule type" value="Genomic_DNA"/>
</dbReference>
<name>A0A6A3A9H7_HIBSY</name>
<dbReference type="InterPro" id="IPR000620">
    <property type="entry name" value="EamA_dom"/>
</dbReference>
<feature type="transmembrane region" description="Helical" evidence="7">
    <location>
        <begin position="105"/>
        <end position="126"/>
    </location>
</feature>
<evidence type="ECO:0000256" key="4">
    <source>
        <dbReference type="ARBA" id="ARBA00022989"/>
    </source>
</evidence>
<evidence type="ECO:0000313" key="10">
    <source>
        <dbReference type="Proteomes" id="UP000436088"/>
    </source>
</evidence>
<dbReference type="Pfam" id="PF00892">
    <property type="entry name" value="EamA"/>
    <property type="match status" value="1"/>
</dbReference>
<dbReference type="Proteomes" id="UP000436088">
    <property type="component" value="Unassembled WGS sequence"/>
</dbReference>